<dbReference type="GO" id="GO:0006355">
    <property type="term" value="P:regulation of DNA-templated transcription"/>
    <property type="evidence" value="ECO:0007669"/>
    <property type="project" value="InterPro"/>
</dbReference>
<dbReference type="InterPro" id="IPR016032">
    <property type="entry name" value="Sig_transdc_resp-reg_C-effctor"/>
</dbReference>
<dbReference type="SUPFAM" id="SSF46894">
    <property type="entry name" value="C-terminal effector domain of the bipartite response regulators"/>
    <property type="match status" value="1"/>
</dbReference>
<evidence type="ECO:0000256" key="2">
    <source>
        <dbReference type="ARBA" id="ARBA00022840"/>
    </source>
</evidence>
<dbReference type="SMART" id="SM00421">
    <property type="entry name" value="HTH_LUXR"/>
    <property type="match status" value="1"/>
</dbReference>
<evidence type="ECO:0000256" key="1">
    <source>
        <dbReference type="ARBA" id="ARBA00022741"/>
    </source>
</evidence>
<dbReference type="CDD" id="cd06170">
    <property type="entry name" value="LuxR_C_like"/>
    <property type="match status" value="1"/>
</dbReference>
<feature type="region of interest" description="Disordered" evidence="3">
    <location>
        <begin position="980"/>
        <end position="1004"/>
    </location>
</feature>
<dbReference type="EMBL" id="JACXYU010000004">
    <property type="protein sequence ID" value="MBD3932010.1"/>
    <property type="molecule type" value="Genomic_DNA"/>
</dbReference>
<dbReference type="Gene3D" id="1.10.10.10">
    <property type="entry name" value="Winged helix-like DNA-binding domain superfamily/Winged helix DNA-binding domain"/>
    <property type="match status" value="1"/>
</dbReference>
<dbReference type="SUPFAM" id="SSF52540">
    <property type="entry name" value="P-loop containing nucleoside triphosphate hydrolases"/>
    <property type="match status" value="1"/>
</dbReference>
<dbReference type="AlphaFoldDB" id="A0A927ICL3"/>
<evidence type="ECO:0000313" key="6">
    <source>
        <dbReference type="Proteomes" id="UP000632289"/>
    </source>
</evidence>
<feature type="region of interest" description="Disordered" evidence="3">
    <location>
        <begin position="921"/>
        <end position="941"/>
    </location>
</feature>
<proteinExistence type="predicted"/>
<evidence type="ECO:0000313" key="5">
    <source>
        <dbReference type="EMBL" id="MBD3932010.1"/>
    </source>
</evidence>
<keyword evidence="2" id="KW-0067">ATP-binding</keyword>
<keyword evidence="6" id="KW-1185">Reference proteome</keyword>
<comment type="caution">
    <text evidence="5">The sequence shown here is derived from an EMBL/GenBank/DDBJ whole genome shotgun (WGS) entry which is preliminary data.</text>
</comment>
<dbReference type="PANTHER" id="PTHR16305">
    <property type="entry name" value="TESTICULAR SOLUBLE ADENYLYL CYCLASE"/>
    <property type="match status" value="1"/>
</dbReference>
<dbReference type="PANTHER" id="PTHR16305:SF35">
    <property type="entry name" value="TRANSCRIPTIONAL ACTIVATOR DOMAIN"/>
    <property type="match status" value="1"/>
</dbReference>
<name>A0A927ICL3_9ACTN</name>
<feature type="domain" description="HTH luxR-type" evidence="4">
    <location>
        <begin position="931"/>
        <end position="996"/>
    </location>
</feature>
<dbReference type="GO" id="GO:0004016">
    <property type="term" value="F:adenylate cyclase activity"/>
    <property type="evidence" value="ECO:0007669"/>
    <property type="project" value="TreeGrafter"/>
</dbReference>
<accession>A0A927ICL3</accession>
<protein>
    <submittedName>
        <fullName evidence="5">Helix-turn-helix transcriptional regulator</fullName>
    </submittedName>
</protein>
<gene>
    <name evidence="5" type="ORF">IF129_10635</name>
</gene>
<sequence>MRLSCALGPLSVVCARESAGWTTREFHADGRSPSEQSVQTEVRIRKESRKPGRAAVRSGVVTVREEFWVRRLRRTLTGESSAPTLVLVEGRAGTGKTRLTARLAELPEAARATTVRWRCGDRRPPQPPADGDGPVLLLVDDVHRADAAELDRLRALLEDPRPWLAAVATYRPEELAAPGLPLGAPPPRYAAELTVLRHRVEPWSREQVRQAAVEALGEACTPDAVARLHERTGGVARFVVDVLAALRDGGRASCTAADVDAAGVPVRLADLVLGRTAQLPEAARRVVWAAAVLDEPAGAADLLTVAGLADDDGRDALVAALAGAALRQDADDRYTLPVPLAAAAVHETLPGPVRQELHARAADVLQRRQPVPWPALAHHRRASGRIGGWLRAVERAARRAAGAGRHQEAIGLLESTLASPLVPHAARARLAPVLAASAVVGLRSDQTVDVLAQIVEDETLPAAMRGEMRLDLGLLLCNQVGMGTQGWAELERAAAELRELRPALAARAMSSLAMPYWPGHTLAIHLRWMAAAEEAAADSKDEVIRTAVAVNRSSVSLCYGDPQGWEQVRALPVESQDLRQRQQAARGLCNAADAAIWLGYYGRAERLLSEGLEMSAKSGAPYAEQTALGARLLLEWTTGRWAGLPERCEAFLAKTSAMPVVAADARMVLGLLHLAQGDWGRALAWLSGKDAAAREHASAPLAAATSGALIRLALARQDLPTAVAEARSGWATLTEKGVWVWGAELAPWAVEAMALAGEVRTARRMADRFAAELDGRDAPMASAAAVWTHAVLAETTGRPAQAAALYEEAEAAFAALPRPYVATLCAEGAGRCVLKAAAAEAVAADTAAANAVAADTAAANASGPADATAPADAEALPDADALPEDVKARAAAVLTSCAQRFADLGATWDAARARAVLRAYQPAEGRRPPGRPSYGDQLSPREREVAELASSGLTNREIATTLHLSPRTVEQHVARAMRKLGTASRQELADSREALGGGETAGQD</sequence>
<dbReference type="Pfam" id="PF00196">
    <property type="entry name" value="GerE"/>
    <property type="match status" value="1"/>
</dbReference>
<evidence type="ECO:0000256" key="3">
    <source>
        <dbReference type="SAM" id="MobiDB-lite"/>
    </source>
</evidence>
<dbReference type="PROSITE" id="PS50043">
    <property type="entry name" value="HTH_LUXR_2"/>
    <property type="match status" value="1"/>
</dbReference>
<dbReference type="InterPro" id="IPR027417">
    <property type="entry name" value="P-loop_NTPase"/>
</dbReference>
<dbReference type="GO" id="GO:0003677">
    <property type="term" value="F:DNA binding"/>
    <property type="evidence" value="ECO:0007669"/>
    <property type="project" value="InterPro"/>
</dbReference>
<dbReference type="GO" id="GO:0005524">
    <property type="term" value="F:ATP binding"/>
    <property type="evidence" value="ECO:0007669"/>
    <property type="project" value="UniProtKB-KW"/>
</dbReference>
<evidence type="ECO:0000259" key="4">
    <source>
        <dbReference type="PROSITE" id="PS50043"/>
    </source>
</evidence>
<feature type="compositionally biased region" description="Gly residues" evidence="3">
    <location>
        <begin position="995"/>
        <end position="1004"/>
    </location>
</feature>
<dbReference type="InterPro" id="IPR036388">
    <property type="entry name" value="WH-like_DNA-bd_sf"/>
</dbReference>
<keyword evidence="1" id="KW-0547">Nucleotide-binding</keyword>
<organism evidence="5 6">
    <name type="scientific">Streptomyces chumphonensis</name>
    <dbReference type="NCBI Taxonomy" id="1214925"/>
    <lineage>
        <taxon>Bacteria</taxon>
        <taxon>Bacillati</taxon>
        <taxon>Actinomycetota</taxon>
        <taxon>Actinomycetes</taxon>
        <taxon>Kitasatosporales</taxon>
        <taxon>Streptomycetaceae</taxon>
        <taxon>Streptomyces</taxon>
    </lineage>
</organism>
<dbReference type="GO" id="GO:0005737">
    <property type="term" value="C:cytoplasm"/>
    <property type="evidence" value="ECO:0007669"/>
    <property type="project" value="TreeGrafter"/>
</dbReference>
<dbReference type="Proteomes" id="UP000632289">
    <property type="component" value="Unassembled WGS sequence"/>
</dbReference>
<dbReference type="PRINTS" id="PR00038">
    <property type="entry name" value="HTHLUXR"/>
</dbReference>
<reference evidence="5" key="1">
    <citation type="submission" date="2020-09" db="EMBL/GenBank/DDBJ databases">
        <title>Secondary metabolite and genome analysis of marine Streptomyces chumphonensis KK1-2T.</title>
        <authorList>
            <person name="Phongsopitanun W."/>
            <person name="Kanchanasin P."/>
            <person name="Pittayakhajonwut P."/>
            <person name="Suwanborirux K."/>
            <person name="Tanasupawat S."/>
        </authorList>
    </citation>
    <scope>NUCLEOTIDE SEQUENCE</scope>
    <source>
        <strain evidence="5">KK1-2</strain>
    </source>
</reference>
<dbReference type="InterPro" id="IPR000792">
    <property type="entry name" value="Tscrpt_reg_LuxR_C"/>
</dbReference>
<dbReference type="PROSITE" id="PS00622">
    <property type="entry name" value="HTH_LUXR_1"/>
    <property type="match status" value="1"/>
</dbReference>